<dbReference type="Pfam" id="PF08245">
    <property type="entry name" value="Mur_ligase_M"/>
    <property type="match status" value="1"/>
</dbReference>
<dbReference type="InterPro" id="IPR004101">
    <property type="entry name" value="Mur_ligase_C"/>
</dbReference>
<proteinExistence type="inferred from homology"/>
<keyword evidence="7 10" id="KW-0573">Peptidoglycan synthesis</keyword>
<feature type="binding site" evidence="10">
    <location>
        <begin position="114"/>
        <end position="120"/>
    </location>
    <ligand>
        <name>ATP</name>
        <dbReference type="ChEBI" id="CHEBI:30616"/>
    </ligand>
</feature>
<evidence type="ECO:0000256" key="9">
    <source>
        <dbReference type="ARBA" id="ARBA00023316"/>
    </source>
</evidence>
<dbReference type="InterPro" id="IPR005863">
    <property type="entry name" value="UDP-N-AcMur_synth"/>
</dbReference>
<dbReference type="SUPFAM" id="SSF53244">
    <property type="entry name" value="MurD-like peptide ligases, peptide-binding domain"/>
    <property type="match status" value="1"/>
</dbReference>
<dbReference type="RefSeq" id="WP_115792740.1">
    <property type="nucleotide sequence ID" value="NZ_QSLN01000008.1"/>
</dbReference>
<dbReference type="SUPFAM" id="SSF53623">
    <property type="entry name" value="MurD-like peptide ligases, catalytic domain"/>
    <property type="match status" value="1"/>
</dbReference>
<evidence type="ECO:0000256" key="5">
    <source>
        <dbReference type="ARBA" id="ARBA00022840"/>
    </source>
</evidence>
<dbReference type="EC" id="6.3.2.10" evidence="10 11"/>
<dbReference type="HAMAP" id="MF_02019">
    <property type="entry name" value="MurF"/>
    <property type="match status" value="1"/>
</dbReference>
<keyword evidence="5 10" id="KW-0067">ATP-binding</keyword>
<dbReference type="Gene3D" id="3.40.1190.10">
    <property type="entry name" value="Mur-like, catalytic domain"/>
    <property type="match status" value="1"/>
</dbReference>
<keyword evidence="2 10" id="KW-0436">Ligase</keyword>
<evidence type="ECO:0000256" key="4">
    <source>
        <dbReference type="ARBA" id="ARBA00022741"/>
    </source>
</evidence>
<comment type="catalytic activity">
    <reaction evidence="10 11">
        <text>D-alanyl-D-alanine + UDP-N-acetyl-alpha-D-muramoyl-L-alanyl-gamma-D-glutamyl-meso-2,6-diaminopimelate + ATP = UDP-N-acetyl-alpha-D-muramoyl-L-alanyl-gamma-D-glutamyl-meso-2,6-diaminopimeloyl-D-alanyl-D-alanine + ADP + phosphate + H(+)</text>
        <dbReference type="Rhea" id="RHEA:28374"/>
        <dbReference type="ChEBI" id="CHEBI:15378"/>
        <dbReference type="ChEBI" id="CHEBI:30616"/>
        <dbReference type="ChEBI" id="CHEBI:43474"/>
        <dbReference type="ChEBI" id="CHEBI:57822"/>
        <dbReference type="ChEBI" id="CHEBI:61386"/>
        <dbReference type="ChEBI" id="CHEBI:83905"/>
        <dbReference type="ChEBI" id="CHEBI:456216"/>
        <dbReference type="EC" id="6.3.2.10"/>
    </reaction>
</comment>
<dbReference type="GO" id="GO:0005524">
    <property type="term" value="F:ATP binding"/>
    <property type="evidence" value="ECO:0007669"/>
    <property type="project" value="UniProtKB-UniRule"/>
</dbReference>
<keyword evidence="6 10" id="KW-0133">Cell shape</keyword>
<evidence type="ECO:0000256" key="11">
    <source>
        <dbReference type="RuleBase" id="RU004136"/>
    </source>
</evidence>
<evidence type="ECO:0000259" key="13">
    <source>
        <dbReference type="Pfam" id="PF02875"/>
    </source>
</evidence>
<evidence type="ECO:0000256" key="7">
    <source>
        <dbReference type="ARBA" id="ARBA00022984"/>
    </source>
</evidence>
<dbReference type="Pfam" id="PF01225">
    <property type="entry name" value="Mur_ligase"/>
    <property type="match status" value="1"/>
</dbReference>
<dbReference type="Pfam" id="PF02875">
    <property type="entry name" value="Mur_ligase_C"/>
    <property type="match status" value="1"/>
</dbReference>
<keyword evidence="8 10" id="KW-0131">Cell cycle</keyword>
<keyword evidence="1 10" id="KW-0963">Cytoplasm</keyword>
<dbReference type="OrthoDB" id="9801978at2"/>
<dbReference type="AlphaFoldDB" id="A0A3D8P4N2"/>
<dbReference type="GO" id="GO:0009252">
    <property type="term" value="P:peptidoglycan biosynthetic process"/>
    <property type="evidence" value="ECO:0007669"/>
    <property type="project" value="UniProtKB-UniRule"/>
</dbReference>
<keyword evidence="16" id="KW-1185">Reference proteome</keyword>
<dbReference type="SUPFAM" id="SSF63418">
    <property type="entry name" value="MurE/MurF N-terminal domain"/>
    <property type="match status" value="1"/>
</dbReference>
<evidence type="ECO:0000256" key="2">
    <source>
        <dbReference type="ARBA" id="ARBA00022598"/>
    </source>
</evidence>
<dbReference type="GO" id="GO:0047480">
    <property type="term" value="F:UDP-N-acetylmuramoyl-tripeptide-D-alanyl-D-alanine ligase activity"/>
    <property type="evidence" value="ECO:0007669"/>
    <property type="project" value="UniProtKB-UniRule"/>
</dbReference>
<name>A0A3D8P4N2_9THEO</name>
<keyword evidence="4 10" id="KW-0547">Nucleotide-binding</keyword>
<feature type="domain" description="Mur ligase N-terminal catalytic" evidence="12">
    <location>
        <begin position="37"/>
        <end position="100"/>
    </location>
</feature>
<feature type="domain" description="Mur ligase C-terminal" evidence="13">
    <location>
        <begin position="322"/>
        <end position="446"/>
    </location>
</feature>
<organism evidence="15 16">
    <name type="scientific">Ammonifex thiophilus</name>
    <dbReference type="NCBI Taxonomy" id="444093"/>
    <lineage>
        <taxon>Bacteria</taxon>
        <taxon>Bacillati</taxon>
        <taxon>Bacillota</taxon>
        <taxon>Clostridia</taxon>
        <taxon>Thermoanaerobacterales</taxon>
        <taxon>Thermoanaerobacteraceae</taxon>
        <taxon>Ammonifex</taxon>
    </lineage>
</organism>
<dbReference type="GO" id="GO:0005737">
    <property type="term" value="C:cytoplasm"/>
    <property type="evidence" value="ECO:0007669"/>
    <property type="project" value="UniProtKB-SubCell"/>
</dbReference>
<dbReference type="UniPathway" id="UPA00219"/>
<dbReference type="InterPro" id="IPR036565">
    <property type="entry name" value="Mur-like_cat_sf"/>
</dbReference>
<comment type="caution">
    <text evidence="15">The sequence shown here is derived from an EMBL/GenBank/DDBJ whole genome shotgun (WGS) entry which is preliminary data.</text>
</comment>
<dbReference type="InterPro" id="IPR035911">
    <property type="entry name" value="MurE/MurF_N"/>
</dbReference>
<evidence type="ECO:0000256" key="8">
    <source>
        <dbReference type="ARBA" id="ARBA00023306"/>
    </source>
</evidence>
<sequence>MIPLKAGRLAEIIGARLVSGSPERIVRAVFTDTRGEIPEGALFFALKGERFDGHHFVVEAGAKGALGAVVSRLPEQPLPSDFLILEVPDVLAALQRLAHHVRRAVMPFLIGVTGSTGKTTTKDLLAAVLAVRYRVLATRGNRNNEIGVPLTLLELEPGHEFAVVEMAMRGEGEIAALSSLAEPNAAVITNIGEAHLERLGSVRAIARAKGEILDYIPPEGFAVLPAESPFIEEEARRCRGKVIYFGESDKAQVRLLSYASLGEKGGIFRVCTAAGEEEYQLPLPGYHNALNCTAVVAVARQLGLSPEEVQEGLRRVQTSGMRLEIEHWRGFTVINDAYNANPASMVGALEVLAELGKGRRKVAVLGDMLELGERAAAAHREVGERAAAVADLLVAVGERAPDLVAGALAAGMPPGKVLAVATVEEAIRQLVSELKGDEVLLVKASRAVGLERVVEALRRWGERH</sequence>
<comment type="pathway">
    <text evidence="10 11">Cell wall biogenesis; peptidoglycan biosynthesis.</text>
</comment>
<evidence type="ECO:0000259" key="14">
    <source>
        <dbReference type="Pfam" id="PF08245"/>
    </source>
</evidence>
<keyword evidence="3 10" id="KW-0132">Cell division</keyword>
<protein>
    <recommendedName>
        <fullName evidence="10 11">UDP-N-acetylmuramoyl-tripeptide--D-alanyl-D-alanine ligase</fullName>
        <ecNumber evidence="10 11">6.3.2.10</ecNumber>
    </recommendedName>
    <alternativeName>
        <fullName evidence="10">D-alanyl-D-alanine-adding enzyme</fullName>
    </alternativeName>
</protein>
<dbReference type="InterPro" id="IPR051046">
    <property type="entry name" value="MurCDEF_CellWall_CoF430Synth"/>
</dbReference>
<reference evidence="15 16" key="1">
    <citation type="submission" date="2018-08" db="EMBL/GenBank/DDBJ databases">
        <title>Form III RuBisCO-mediated autotrophy in Thermodesulfobium bacteria.</title>
        <authorList>
            <person name="Toshchakov S.V."/>
            <person name="Kublanov I.V."/>
            <person name="Frolov E."/>
            <person name="Bonch-Osmolovskaya E.A."/>
            <person name="Tourova T.P."/>
            <person name="Chernych N.A."/>
            <person name="Lebedinsky A.V."/>
        </authorList>
    </citation>
    <scope>NUCLEOTIDE SEQUENCE [LARGE SCALE GENOMIC DNA]</scope>
    <source>
        <strain evidence="15 16">SR</strain>
    </source>
</reference>
<dbReference type="NCBIfam" id="TIGR01143">
    <property type="entry name" value="murF"/>
    <property type="match status" value="1"/>
</dbReference>
<evidence type="ECO:0000259" key="12">
    <source>
        <dbReference type="Pfam" id="PF01225"/>
    </source>
</evidence>
<dbReference type="PANTHER" id="PTHR43024:SF1">
    <property type="entry name" value="UDP-N-ACETYLMURAMOYL-TRIPEPTIDE--D-ALANYL-D-ALANINE LIGASE"/>
    <property type="match status" value="1"/>
</dbReference>
<keyword evidence="9 10" id="KW-0961">Cell wall biogenesis/degradation</keyword>
<accession>A0A3D8P4N2</accession>
<dbReference type="EMBL" id="QSLN01000008">
    <property type="protein sequence ID" value="RDV82899.1"/>
    <property type="molecule type" value="Genomic_DNA"/>
</dbReference>
<evidence type="ECO:0000256" key="6">
    <source>
        <dbReference type="ARBA" id="ARBA00022960"/>
    </source>
</evidence>
<dbReference type="GO" id="GO:0008360">
    <property type="term" value="P:regulation of cell shape"/>
    <property type="evidence" value="ECO:0007669"/>
    <property type="project" value="UniProtKB-KW"/>
</dbReference>
<dbReference type="GO" id="GO:0051301">
    <property type="term" value="P:cell division"/>
    <property type="evidence" value="ECO:0007669"/>
    <property type="project" value="UniProtKB-KW"/>
</dbReference>
<dbReference type="Proteomes" id="UP000256329">
    <property type="component" value="Unassembled WGS sequence"/>
</dbReference>
<evidence type="ECO:0000256" key="1">
    <source>
        <dbReference type="ARBA" id="ARBA00022490"/>
    </source>
</evidence>
<dbReference type="PANTHER" id="PTHR43024">
    <property type="entry name" value="UDP-N-ACETYLMURAMOYL-TRIPEPTIDE--D-ALANYL-D-ALANINE LIGASE"/>
    <property type="match status" value="1"/>
</dbReference>
<evidence type="ECO:0000256" key="3">
    <source>
        <dbReference type="ARBA" id="ARBA00022618"/>
    </source>
</evidence>
<dbReference type="GO" id="GO:0071555">
    <property type="term" value="P:cell wall organization"/>
    <property type="evidence" value="ECO:0007669"/>
    <property type="project" value="UniProtKB-KW"/>
</dbReference>
<dbReference type="GO" id="GO:0008766">
    <property type="term" value="F:UDP-N-acetylmuramoylalanyl-D-glutamyl-2,6-diaminopimelate-D-alanyl-D-alanine ligase activity"/>
    <property type="evidence" value="ECO:0007669"/>
    <property type="project" value="RHEA"/>
</dbReference>
<dbReference type="Gene3D" id="3.40.1390.10">
    <property type="entry name" value="MurE/MurF, N-terminal domain"/>
    <property type="match status" value="1"/>
</dbReference>
<gene>
    <name evidence="10" type="primary">murF</name>
    <name evidence="15" type="ORF">DXX99_06770</name>
</gene>
<dbReference type="Gene3D" id="3.90.190.20">
    <property type="entry name" value="Mur ligase, C-terminal domain"/>
    <property type="match status" value="1"/>
</dbReference>
<evidence type="ECO:0000313" key="16">
    <source>
        <dbReference type="Proteomes" id="UP000256329"/>
    </source>
</evidence>
<evidence type="ECO:0000256" key="10">
    <source>
        <dbReference type="HAMAP-Rule" id="MF_02019"/>
    </source>
</evidence>
<comment type="function">
    <text evidence="10 11">Involved in cell wall formation. Catalyzes the final step in the synthesis of UDP-N-acetylmuramoyl-pentapeptide, the precursor of murein.</text>
</comment>
<dbReference type="InterPro" id="IPR000713">
    <property type="entry name" value="Mur_ligase_N"/>
</dbReference>
<comment type="subcellular location">
    <subcellularLocation>
        <location evidence="10 11">Cytoplasm</location>
    </subcellularLocation>
</comment>
<comment type="similarity">
    <text evidence="10">Belongs to the MurCDEF family. MurF subfamily.</text>
</comment>
<dbReference type="InterPro" id="IPR013221">
    <property type="entry name" value="Mur_ligase_cen"/>
</dbReference>
<dbReference type="InterPro" id="IPR036615">
    <property type="entry name" value="Mur_ligase_C_dom_sf"/>
</dbReference>
<evidence type="ECO:0000313" key="15">
    <source>
        <dbReference type="EMBL" id="RDV82899.1"/>
    </source>
</evidence>
<feature type="domain" description="Mur ligase central" evidence="14">
    <location>
        <begin position="112"/>
        <end position="299"/>
    </location>
</feature>